<dbReference type="AlphaFoldDB" id="A0A451B0X5"/>
<dbReference type="EMBL" id="CAADFY010000326">
    <property type="protein sequence ID" value="VFK62791.1"/>
    <property type="molecule type" value="Genomic_DNA"/>
</dbReference>
<accession>A0A451B0X5</accession>
<gene>
    <name evidence="2" type="ORF">BECKTUN1418E_GA0071001_13202</name>
    <name evidence="1" type="ORF">BECKTUN1418F_GA0071002_13261</name>
</gene>
<sequence length="99" mass="12114">MPYYIWGDIKYRDWFHPIIVQPNGLMINGPSGEKILLWEDFEKMEPIFHPDWDYYQGLSRGTRLTFSDDQVLRIFEKLEGYDKLMEEIEHEIREYKSKH</sequence>
<reference evidence="2" key="1">
    <citation type="submission" date="2019-02" db="EMBL/GenBank/DDBJ databases">
        <authorList>
            <person name="Gruber-Vodicka R. H."/>
            <person name="Seah K. B. B."/>
        </authorList>
    </citation>
    <scope>NUCLEOTIDE SEQUENCE</scope>
    <source>
        <strain evidence="2">BECK_BY2</strain>
        <strain evidence="1">BECK_BY3</strain>
    </source>
</reference>
<protein>
    <submittedName>
        <fullName evidence="2">Uncharacterized protein</fullName>
    </submittedName>
</protein>
<evidence type="ECO:0000313" key="2">
    <source>
        <dbReference type="EMBL" id="VFK71933.1"/>
    </source>
</evidence>
<proteinExistence type="predicted"/>
<evidence type="ECO:0000313" key="1">
    <source>
        <dbReference type="EMBL" id="VFK62791.1"/>
    </source>
</evidence>
<organism evidence="2">
    <name type="scientific">Candidatus Kentrum sp. TUN</name>
    <dbReference type="NCBI Taxonomy" id="2126343"/>
    <lineage>
        <taxon>Bacteria</taxon>
        <taxon>Pseudomonadati</taxon>
        <taxon>Pseudomonadota</taxon>
        <taxon>Gammaproteobacteria</taxon>
        <taxon>Candidatus Kentrum</taxon>
    </lineage>
</organism>
<dbReference type="EMBL" id="CAADFV010000320">
    <property type="protein sequence ID" value="VFK71933.1"/>
    <property type="molecule type" value="Genomic_DNA"/>
</dbReference>
<name>A0A451B0X5_9GAMM</name>